<dbReference type="RefSeq" id="WP_066613282.1">
    <property type="nucleotide sequence ID" value="NZ_KQ976354.1"/>
</dbReference>
<dbReference type="Gene3D" id="2.60.40.10">
    <property type="entry name" value="Immunoglobulins"/>
    <property type="match status" value="1"/>
</dbReference>
<organism evidence="9 10">
    <name type="scientific">Scytonema hofmannii PCC 7110</name>
    <dbReference type="NCBI Taxonomy" id="128403"/>
    <lineage>
        <taxon>Bacteria</taxon>
        <taxon>Bacillati</taxon>
        <taxon>Cyanobacteriota</taxon>
        <taxon>Cyanophyceae</taxon>
        <taxon>Nostocales</taxon>
        <taxon>Scytonemataceae</taxon>
        <taxon>Scytonema</taxon>
    </lineage>
</organism>
<keyword evidence="4" id="KW-0800">Toxin</keyword>
<dbReference type="Pfam" id="PF05345">
    <property type="entry name" value="He_PIG"/>
    <property type="match status" value="1"/>
</dbReference>
<dbReference type="InterPro" id="IPR015919">
    <property type="entry name" value="Cadherin-like_sf"/>
</dbReference>
<protein>
    <recommendedName>
        <fullName evidence="8">Dystroglycan-type cadherin-like domain-containing protein</fullName>
    </recommendedName>
</protein>
<comment type="subcellular location">
    <subcellularLocation>
        <location evidence="1">Membrane</location>
    </subcellularLocation>
    <subcellularLocation>
        <location evidence="2">Secreted</location>
    </subcellularLocation>
</comment>
<gene>
    <name evidence="9" type="ORF">WA1_45155</name>
</gene>
<proteinExistence type="predicted"/>
<feature type="domain" description="Dystroglycan-type cadherin-like" evidence="8">
    <location>
        <begin position="163"/>
        <end position="265"/>
    </location>
</feature>
<dbReference type="SMART" id="SM00736">
    <property type="entry name" value="CADG"/>
    <property type="match status" value="1"/>
</dbReference>
<dbReference type="InterPro" id="IPR001343">
    <property type="entry name" value="Hemolysn_Ca-bd"/>
</dbReference>
<reference evidence="9 10" key="1">
    <citation type="journal article" date="2013" name="Genome Biol. Evol.">
        <title>Genomes of Stigonematalean cyanobacteria (subsection V) and the evolution of oxygenic photosynthesis from prokaryotes to plastids.</title>
        <authorList>
            <person name="Dagan T."/>
            <person name="Roettger M."/>
            <person name="Stucken K."/>
            <person name="Landan G."/>
            <person name="Koch R."/>
            <person name="Major P."/>
            <person name="Gould S.B."/>
            <person name="Goremykin V.V."/>
            <person name="Rippka R."/>
            <person name="Tandeau de Marsac N."/>
            <person name="Gugger M."/>
            <person name="Lockhart P.J."/>
            <person name="Allen J.F."/>
            <person name="Brune I."/>
            <person name="Maus I."/>
            <person name="Puhler A."/>
            <person name="Martin W.F."/>
        </authorList>
    </citation>
    <scope>NUCLEOTIDE SEQUENCE [LARGE SCALE GENOMIC DNA]</scope>
    <source>
        <strain evidence="9 10">PCC 7110</strain>
    </source>
</reference>
<evidence type="ECO:0000313" key="10">
    <source>
        <dbReference type="Proteomes" id="UP000076925"/>
    </source>
</evidence>
<evidence type="ECO:0000259" key="8">
    <source>
        <dbReference type="SMART" id="SM00736"/>
    </source>
</evidence>
<evidence type="ECO:0000256" key="2">
    <source>
        <dbReference type="ARBA" id="ARBA00004613"/>
    </source>
</evidence>
<dbReference type="PROSITE" id="PS00330">
    <property type="entry name" value="HEMOLYSIN_CALCIUM"/>
    <property type="match status" value="12"/>
</dbReference>
<evidence type="ECO:0000256" key="7">
    <source>
        <dbReference type="ARBA" id="ARBA00023136"/>
    </source>
</evidence>
<dbReference type="PANTHER" id="PTHR38340:SF1">
    <property type="entry name" value="S-LAYER PROTEIN"/>
    <property type="match status" value="1"/>
</dbReference>
<evidence type="ECO:0000256" key="4">
    <source>
        <dbReference type="ARBA" id="ARBA00022656"/>
    </source>
</evidence>
<keyword evidence="10" id="KW-1185">Reference proteome</keyword>
<dbReference type="GO" id="GO:0090729">
    <property type="term" value="F:toxin activity"/>
    <property type="evidence" value="ECO:0007669"/>
    <property type="project" value="UniProtKB-KW"/>
</dbReference>
<dbReference type="Gene3D" id="2.150.10.10">
    <property type="entry name" value="Serralysin-like metalloprotease, C-terminal"/>
    <property type="match status" value="4"/>
</dbReference>
<dbReference type="InterPro" id="IPR011049">
    <property type="entry name" value="Serralysin-like_metalloprot_C"/>
</dbReference>
<keyword evidence="3" id="KW-0964">Secreted</keyword>
<dbReference type="SUPFAM" id="SSF51120">
    <property type="entry name" value="beta-Roll"/>
    <property type="match status" value="6"/>
</dbReference>
<keyword evidence="7" id="KW-0472">Membrane</keyword>
<evidence type="ECO:0000256" key="1">
    <source>
        <dbReference type="ARBA" id="ARBA00004370"/>
    </source>
</evidence>
<dbReference type="PRINTS" id="PR00313">
    <property type="entry name" value="CABNDNGRPT"/>
</dbReference>
<dbReference type="InterPro" id="IPR006644">
    <property type="entry name" value="Cadg"/>
</dbReference>
<dbReference type="EMBL" id="ANNX02000047">
    <property type="protein sequence ID" value="KYC36852.1"/>
    <property type="molecule type" value="Genomic_DNA"/>
</dbReference>
<dbReference type="Proteomes" id="UP000076925">
    <property type="component" value="Unassembled WGS sequence"/>
</dbReference>
<evidence type="ECO:0000256" key="6">
    <source>
        <dbReference type="ARBA" id="ARBA00023026"/>
    </source>
</evidence>
<dbReference type="GO" id="GO:0005509">
    <property type="term" value="F:calcium ion binding"/>
    <property type="evidence" value="ECO:0007669"/>
    <property type="project" value="InterPro"/>
</dbReference>
<dbReference type="GO" id="GO:0005576">
    <property type="term" value="C:extracellular region"/>
    <property type="evidence" value="ECO:0007669"/>
    <property type="project" value="UniProtKB-SubCell"/>
</dbReference>
<dbReference type="PANTHER" id="PTHR38340">
    <property type="entry name" value="S-LAYER PROTEIN"/>
    <property type="match status" value="1"/>
</dbReference>
<sequence>MALVNPINAAPTLTGDATLSAVLEDSINPSGQSISALFDGKFSDIDQPTISGVSVVSNTADAVTQGKWQYSTDGSTWFDVGIVANGATALALSANTRVRFLSALNYNGKPPGLGVRALDKTYLSGYTSGNSRISVNTGSLLTAISPETRFILTEINPVNDAPTVSGKIPDPSTQADSQFNFPVSANIFSDPDIGDTLTYSATLGDGSVLPSWLNFDKQSLTFSGTPTSSNVGKLSVKVTATDNGGLGKSASTIFTIDITPPKGGIVGTDANEKFAVAIGSDVIDAGGGDDTISASVANLQQNDLLNGGVGIDTFILTGGSTSSTVTIDIGSTSNQVQGIGSATVLNFEKFDVKGFAGSVNITGTIGNDVLYGGAGNDTLNGGAGNDALSGGAGDDTIYGEAGIDYLNGGAGNDKLIGGDGDDTYFVDVAGDTVEETSTGGRDTVGAYINYTLGDNVENLYLLGTALEGKGNSANNTIIGNISNNILSGGDGSDLLDGGAGNDTLDGGAGNDTLKGGVGVDTLIGGDGNDIYYVDAEDIIQPDTGGIDTVFASMTFTLSADLEHLTLLGSSAINGVGNATNNSITGNSANNELSGGDGNDILNGGVGSDSLKGEVGNDNLIGGDGDDTLDGGVGNDILNGGLGVDIFTGGDGNDTYYIDNVNDVINADTSGIDTVDASVTYSLGASLENLYLSGSGAINATGNDGNNSIRGNAAANILSGGAGNDTIIGGAGDDTLDGGVGNDILNGGLGIDIFTGGDGNDIYYIDNVNDVINADTSGIDTVDASVTYSLGVSLENLYLSGSGAINATGNEGNNSIRGNAAANILFGGAGNDTITGGAGDDTLDGGAGNDILNGGLGVDIFTGGDGNDIYYIDNVNDVINADTSGIDSVDASVTYSLGVSLENLYLSGSGAINATGNEGNNSIRGNAAANILSGGAGNDIITGGAGDDTLDGGVGNDTLNGGAEGDRFLFGTNTAFATSVVGIDTMIDFTSGTDKIVLDKITFTSLISSIGIGFSLDSEFEIVASDIAAGSSNAKIAYNSGNGKLFYNQDGAIAGFGTGAQFATLANKVSLTASDFLIETQNQIILG</sequence>
<keyword evidence="5" id="KW-0677">Repeat</keyword>
<dbReference type="AlphaFoldDB" id="A0A139WWU1"/>
<evidence type="ECO:0000256" key="5">
    <source>
        <dbReference type="ARBA" id="ARBA00022737"/>
    </source>
</evidence>
<evidence type="ECO:0000256" key="3">
    <source>
        <dbReference type="ARBA" id="ARBA00022525"/>
    </source>
</evidence>
<name>A0A139WWU1_9CYAN</name>
<dbReference type="STRING" id="128403.WA1_45155"/>
<accession>A0A139WWU1</accession>
<dbReference type="InterPro" id="IPR018511">
    <property type="entry name" value="Hemolysin-typ_Ca-bd_CS"/>
</dbReference>
<evidence type="ECO:0000313" key="9">
    <source>
        <dbReference type="EMBL" id="KYC36852.1"/>
    </source>
</evidence>
<dbReference type="InterPro" id="IPR003995">
    <property type="entry name" value="RTX_toxin_determinant-A"/>
</dbReference>
<keyword evidence="6" id="KW-0843">Virulence</keyword>
<dbReference type="SUPFAM" id="SSF49313">
    <property type="entry name" value="Cadherin-like"/>
    <property type="match status" value="1"/>
</dbReference>
<dbReference type="GO" id="GO:0016020">
    <property type="term" value="C:membrane"/>
    <property type="evidence" value="ECO:0007669"/>
    <property type="project" value="UniProtKB-SubCell"/>
</dbReference>
<dbReference type="OrthoDB" id="472999at2"/>
<comment type="caution">
    <text evidence="9">The sequence shown here is derived from an EMBL/GenBank/DDBJ whole genome shotgun (WGS) entry which is preliminary data.</text>
</comment>
<dbReference type="Pfam" id="PF00353">
    <property type="entry name" value="HemolysinCabind"/>
    <property type="match status" value="12"/>
</dbReference>
<dbReference type="InterPro" id="IPR050557">
    <property type="entry name" value="RTX_toxin/Mannuronan_C5-epim"/>
</dbReference>
<dbReference type="InterPro" id="IPR013783">
    <property type="entry name" value="Ig-like_fold"/>
</dbReference>
<dbReference type="PRINTS" id="PR01488">
    <property type="entry name" value="RTXTOXINA"/>
</dbReference>